<sequence length="202" mass="21810">MTETAMTHDQAVAVLVGIRSADGSPSLERLAAIYTGDLDAIVPRALTWSQRTRRTANRLLRTVLPVLRELVAEIVVQDRAAQEAQHQIEVLQARPAPLTSDSSPHARLAAAHDVARRLTERLQPAPRSVTVENTPHASRPVVIAHTLDDGPAVEAWASMLGVPTARTVHGNGYTYVTATCTIDGVDVSLETIVLPRRAEVTV</sequence>
<evidence type="ECO:0008006" key="3">
    <source>
        <dbReference type="Google" id="ProtNLM"/>
    </source>
</evidence>
<keyword evidence="2" id="KW-1185">Reference proteome</keyword>
<comment type="caution">
    <text evidence="1">The sequence shown here is derived from an EMBL/GenBank/DDBJ whole genome shotgun (WGS) entry which is preliminary data.</text>
</comment>
<evidence type="ECO:0000313" key="2">
    <source>
        <dbReference type="Proteomes" id="UP001499863"/>
    </source>
</evidence>
<dbReference type="RefSeq" id="WP_344340439.1">
    <property type="nucleotide sequence ID" value="NZ_BAAAKJ010000292.1"/>
</dbReference>
<evidence type="ECO:0000313" key="1">
    <source>
        <dbReference type="EMBL" id="GAA1405335.1"/>
    </source>
</evidence>
<reference evidence="1 2" key="1">
    <citation type="journal article" date="2019" name="Int. J. Syst. Evol. Microbiol.">
        <title>The Global Catalogue of Microorganisms (GCM) 10K type strain sequencing project: providing services to taxonomists for standard genome sequencing and annotation.</title>
        <authorList>
            <consortium name="The Broad Institute Genomics Platform"/>
            <consortium name="The Broad Institute Genome Sequencing Center for Infectious Disease"/>
            <person name="Wu L."/>
            <person name="Ma J."/>
        </authorList>
    </citation>
    <scope>NUCLEOTIDE SEQUENCE [LARGE SCALE GENOMIC DNA]</scope>
    <source>
        <strain evidence="1 2">JCM 12393</strain>
    </source>
</reference>
<protein>
    <recommendedName>
        <fullName evidence="3">HNH endonuclease</fullName>
    </recommendedName>
</protein>
<organism evidence="1 2">
    <name type="scientific">Kitasatospora putterlickiae</name>
    <dbReference type="NCBI Taxonomy" id="221725"/>
    <lineage>
        <taxon>Bacteria</taxon>
        <taxon>Bacillati</taxon>
        <taxon>Actinomycetota</taxon>
        <taxon>Actinomycetes</taxon>
        <taxon>Kitasatosporales</taxon>
        <taxon>Streptomycetaceae</taxon>
        <taxon>Kitasatospora</taxon>
    </lineage>
</organism>
<dbReference type="EMBL" id="BAAAKJ010000292">
    <property type="protein sequence ID" value="GAA1405335.1"/>
    <property type="molecule type" value="Genomic_DNA"/>
</dbReference>
<name>A0ABN1YES4_9ACTN</name>
<proteinExistence type="predicted"/>
<accession>A0ABN1YES4</accession>
<dbReference type="Proteomes" id="UP001499863">
    <property type="component" value="Unassembled WGS sequence"/>
</dbReference>
<gene>
    <name evidence="1" type="ORF">GCM10009639_52180</name>
</gene>